<feature type="signal peptide" evidence="1">
    <location>
        <begin position="1"/>
        <end position="19"/>
    </location>
</feature>
<evidence type="ECO:0000313" key="2">
    <source>
        <dbReference type="EMBL" id="RSL39908.1"/>
    </source>
</evidence>
<evidence type="ECO:0000256" key="1">
    <source>
        <dbReference type="SAM" id="SignalP"/>
    </source>
</evidence>
<sequence length="195" mass="21512">MRFMNTLIAYLASVSTASAVTIRNYRTGTCKGNYRECKSIKTYDCCDKSPTRVFSSSKFLGLPPTGIGAVCREEKGHKCGRIQKAGSGLDLCVGSGNLKGSFWFDCRQTGTCNRRRGAGQLDAETAEQTHATTPTAPDIVAIDDHRFYTNETTPEHVVGALLELYEADVSYEDIPIELKMYEEIEMGEEEQDRGA</sequence>
<gene>
    <name evidence="2" type="ORF">CEP54_016232</name>
</gene>
<organism evidence="2 3">
    <name type="scientific">Fusarium duplospermum</name>
    <dbReference type="NCBI Taxonomy" id="1325734"/>
    <lineage>
        <taxon>Eukaryota</taxon>
        <taxon>Fungi</taxon>
        <taxon>Dikarya</taxon>
        <taxon>Ascomycota</taxon>
        <taxon>Pezizomycotina</taxon>
        <taxon>Sordariomycetes</taxon>
        <taxon>Hypocreomycetidae</taxon>
        <taxon>Hypocreales</taxon>
        <taxon>Nectriaceae</taxon>
        <taxon>Fusarium</taxon>
        <taxon>Fusarium solani species complex</taxon>
    </lineage>
</organism>
<keyword evidence="1" id="KW-0732">Signal</keyword>
<reference evidence="2 3" key="1">
    <citation type="submission" date="2017-06" db="EMBL/GenBank/DDBJ databases">
        <title>Comparative genomic analysis of Ambrosia Fusariam Clade fungi.</title>
        <authorList>
            <person name="Stajich J.E."/>
            <person name="Carrillo J."/>
            <person name="Kijimoto T."/>
            <person name="Eskalen A."/>
            <person name="O'Donnell K."/>
            <person name="Kasson M."/>
        </authorList>
    </citation>
    <scope>NUCLEOTIDE SEQUENCE [LARGE SCALE GENOMIC DNA]</scope>
    <source>
        <strain evidence="2 3">NRRL62584</strain>
    </source>
</reference>
<protein>
    <recommendedName>
        <fullName evidence="4">Avirulence protein</fullName>
    </recommendedName>
</protein>
<accession>A0A428NGQ6</accession>
<feature type="chain" id="PRO_5019117216" description="Avirulence protein" evidence="1">
    <location>
        <begin position="20"/>
        <end position="195"/>
    </location>
</feature>
<evidence type="ECO:0000313" key="3">
    <source>
        <dbReference type="Proteomes" id="UP000288168"/>
    </source>
</evidence>
<name>A0A428NGQ6_9HYPO</name>
<dbReference type="EMBL" id="NKCI01000563">
    <property type="protein sequence ID" value="RSL39908.1"/>
    <property type="molecule type" value="Genomic_DNA"/>
</dbReference>
<dbReference type="Proteomes" id="UP000288168">
    <property type="component" value="Unassembled WGS sequence"/>
</dbReference>
<comment type="caution">
    <text evidence="2">The sequence shown here is derived from an EMBL/GenBank/DDBJ whole genome shotgun (WGS) entry which is preliminary data.</text>
</comment>
<dbReference type="OrthoDB" id="4732505at2759"/>
<keyword evidence="3" id="KW-1185">Reference proteome</keyword>
<proteinExistence type="predicted"/>
<evidence type="ECO:0008006" key="4">
    <source>
        <dbReference type="Google" id="ProtNLM"/>
    </source>
</evidence>
<dbReference type="AlphaFoldDB" id="A0A428NGQ6"/>